<accession>A0A0C3Q7U4</accession>
<keyword evidence="1" id="KW-0378">Hydrolase</keyword>
<organism evidence="1 2">
    <name type="scientific">Tulasnella calospora MUT 4182</name>
    <dbReference type="NCBI Taxonomy" id="1051891"/>
    <lineage>
        <taxon>Eukaryota</taxon>
        <taxon>Fungi</taxon>
        <taxon>Dikarya</taxon>
        <taxon>Basidiomycota</taxon>
        <taxon>Agaricomycotina</taxon>
        <taxon>Agaricomycetes</taxon>
        <taxon>Cantharellales</taxon>
        <taxon>Tulasnellaceae</taxon>
        <taxon>Tulasnella</taxon>
    </lineage>
</organism>
<dbReference type="Proteomes" id="UP000054248">
    <property type="component" value="Unassembled WGS sequence"/>
</dbReference>
<reference evidence="1 2" key="1">
    <citation type="submission" date="2014-04" db="EMBL/GenBank/DDBJ databases">
        <authorList>
            <consortium name="DOE Joint Genome Institute"/>
            <person name="Kuo A."/>
            <person name="Girlanda M."/>
            <person name="Perotto S."/>
            <person name="Kohler A."/>
            <person name="Nagy L.G."/>
            <person name="Floudas D."/>
            <person name="Copeland A."/>
            <person name="Barry K.W."/>
            <person name="Cichocki N."/>
            <person name="Veneault-Fourrey C."/>
            <person name="LaButti K."/>
            <person name="Lindquist E.A."/>
            <person name="Lipzen A."/>
            <person name="Lundell T."/>
            <person name="Morin E."/>
            <person name="Murat C."/>
            <person name="Sun H."/>
            <person name="Tunlid A."/>
            <person name="Henrissat B."/>
            <person name="Grigoriev I.V."/>
            <person name="Hibbett D.S."/>
            <person name="Martin F."/>
            <person name="Nordberg H.P."/>
            <person name="Cantor M.N."/>
            <person name="Hua S.X."/>
        </authorList>
    </citation>
    <scope>NUCLEOTIDE SEQUENCE [LARGE SCALE GENOMIC DNA]</scope>
    <source>
        <strain evidence="1 2">MUT 4182</strain>
    </source>
</reference>
<gene>
    <name evidence="1" type="ORF">M407DRAFT_246085</name>
</gene>
<evidence type="ECO:0000313" key="1">
    <source>
        <dbReference type="EMBL" id="KIO19689.1"/>
    </source>
</evidence>
<dbReference type="OrthoDB" id="122279at2759"/>
<reference evidence="2" key="2">
    <citation type="submission" date="2015-01" db="EMBL/GenBank/DDBJ databases">
        <title>Evolutionary Origins and Diversification of the Mycorrhizal Mutualists.</title>
        <authorList>
            <consortium name="DOE Joint Genome Institute"/>
            <consortium name="Mycorrhizal Genomics Consortium"/>
            <person name="Kohler A."/>
            <person name="Kuo A."/>
            <person name="Nagy L.G."/>
            <person name="Floudas D."/>
            <person name="Copeland A."/>
            <person name="Barry K.W."/>
            <person name="Cichocki N."/>
            <person name="Veneault-Fourrey C."/>
            <person name="LaButti K."/>
            <person name="Lindquist E.A."/>
            <person name="Lipzen A."/>
            <person name="Lundell T."/>
            <person name="Morin E."/>
            <person name="Murat C."/>
            <person name="Riley R."/>
            <person name="Ohm R."/>
            <person name="Sun H."/>
            <person name="Tunlid A."/>
            <person name="Henrissat B."/>
            <person name="Grigoriev I.V."/>
            <person name="Hibbett D.S."/>
            <person name="Martin F."/>
        </authorList>
    </citation>
    <scope>NUCLEOTIDE SEQUENCE [LARGE SCALE GENOMIC DNA]</scope>
    <source>
        <strain evidence="2">MUT 4182</strain>
    </source>
</reference>
<dbReference type="HOGENOM" id="CLU_2998183_0_0_1"/>
<proteinExistence type="predicted"/>
<dbReference type="AlphaFoldDB" id="A0A0C3Q7U4"/>
<sequence length="57" mass="6593">MAVYQMDERPLKIPMEYNGVSYENVWRVAEACWPKSPADRISMSEAFQLLRADPSLT</sequence>
<dbReference type="EMBL" id="KN823208">
    <property type="protein sequence ID" value="KIO19689.1"/>
    <property type="molecule type" value="Genomic_DNA"/>
</dbReference>
<name>A0A0C3Q7U4_9AGAM</name>
<dbReference type="GO" id="GO:0016787">
    <property type="term" value="F:hydrolase activity"/>
    <property type="evidence" value="ECO:0007669"/>
    <property type="project" value="UniProtKB-KW"/>
</dbReference>
<protein>
    <submittedName>
        <fullName evidence="1">Glycoside hydrolase family 79 protein</fullName>
    </submittedName>
</protein>
<keyword evidence="2" id="KW-1185">Reference proteome</keyword>
<evidence type="ECO:0000313" key="2">
    <source>
        <dbReference type="Proteomes" id="UP000054248"/>
    </source>
</evidence>